<keyword evidence="6" id="KW-0804">Transcription</keyword>
<dbReference type="eggNOG" id="KOG4443">
    <property type="taxonomic scope" value="Eukaryota"/>
</dbReference>
<dbReference type="Proteomes" id="UP000008311">
    <property type="component" value="Unassembled WGS sequence"/>
</dbReference>
<feature type="region of interest" description="Disordered" evidence="8">
    <location>
        <begin position="212"/>
        <end position="233"/>
    </location>
</feature>
<gene>
    <name evidence="12" type="ORF">RCOM_0866920</name>
</gene>
<dbReference type="EC" id="2.1.1.43" evidence="12"/>
<protein>
    <submittedName>
        <fullName evidence="12">Mixed-lineage leukemia protein, mll, putative</fullName>
        <ecNumber evidence="12">2.1.1.43</ecNumber>
    </submittedName>
</protein>
<dbReference type="PROSITE" id="PS50016">
    <property type="entry name" value="ZF_PHD_2"/>
    <property type="match status" value="1"/>
</dbReference>
<evidence type="ECO:0000313" key="13">
    <source>
        <dbReference type="Proteomes" id="UP000008311"/>
    </source>
</evidence>
<dbReference type="Pfam" id="PF13832">
    <property type="entry name" value="zf-HC5HC2H_2"/>
    <property type="match status" value="1"/>
</dbReference>
<feature type="compositionally biased region" description="Basic and acidic residues" evidence="8">
    <location>
        <begin position="584"/>
        <end position="601"/>
    </location>
</feature>
<keyword evidence="3" id="KW-0862">Zinc</keyword>
<evidence type="ECO:0000259" key="11">
    <source>
        <dbReference type="PROSITE" id="PS51805"/>
    </source>
</evidence>
<dbReference type="InterPro" id="IPR046341">
    <property type="entry name" value="SET_dom_sf"/>
</dbReference>
<evidence type="ECO:0000256" key="8">
    <source>
        <dbReference type="SAM" id="MobiDB-lite"/>
    </source>
</evidence>
<dbReference type="PROSITE" id="PS51805">
    <property type="entry name" value="EPHD"/>
    <property type="match status" value="1"/>
</dbReference>
<dbReference type="InterPro" id="IPR034732">
    <property type="entry name" value="EPHD"/>
</dbReference>
<dbReference type="InterPro" id="IPR001214">
    <property type="entry name" value="SET_dom"/>
</dbReference>
<dbReference type="InterPro" id="IPR001965">
    <property type="entry name" value="Znf_PHD"/>
</dbReference>
<feature type="domain" description="SET" evidence="10">
    <location>
        <begin position="985"/>
        <end position="1106"/>
    </location>
</feature>
<evidence type="ECO:0000256" key="6">
    <source>
        <dbReference type="ARBA" id="ARBA00023163"/>
    </source>
</evidence>
<evidence type="ECO:0000256" key="3">
    <source>
        <dbReference type="ARBA" id="ARBA00022833"/>
    </source>
</evidence>
<dbReference type="SMART" id="SM00317">
    <property type="entry name" value="SET"/>
    <property type="match status" value="1"/>
</dbReference>
<dbReference type="EMBL" id="EQ973844">
    <property type="protein sequence ID" value="EEF42511.1"/>
    <property type="molecule type" value="Genomic_DNA"/>
</dbReference>
<dbReference type="InterPro" id="IPR019787">
    <property type="entry name" value="Znf_PHD-finger"/>
</dbReference>
<dbReference type="Gene3D" id="3.30.40.10">
    <property type="entry name" value="Zinc/RING finger domain, C3HC4 (zinc finger)"/>
    <property type="match status" value="2"/>
</dbReference>
<proteinExistence type="predicted"/>
<keyword evidence="13" id="KW-1185">Reference proteome</keyword>
<organism evidence="12 13">
    <name type="scientific">Ricinus communis</name>
    <name type="common">Castor bean</name>
    <dbReference type="NCBI Taxonomy" id="3988"/>
    <lineage>
        <taxon>Eukaryota</taxon>
        <taxon>Viridiplantae</taxon>
        <taxon>Streptophyta</taxon>
        <taxon>Embryophyta</taxon>
        <taxon>Tracheophyta</taxon>
        <taxon>Spermatophyta</taxon>
        <taxon>Magnoliopsida</taxon>
        <taxon>eudicotyledons</taxon>
        <taxon>Gunneridae</taxon>
        <taxon>Pentapetalae</taxon>
        <taxon>rosids</taxon>
        <taxon>fabids</taxon>
        <taxon>Malpighiales</taxon>
        <taxon>Euphorbiaceae</taxon>
        <taxon>Acalyphoideae</taxon>
        <taxon>Acalypheae</taxon>
        <taxon>Ricinus</taxon>
    </lineage>
</organism>
<dbReference type="InterPro" id="IPR011011">
    <property type="entry name" value="Znf_FYVE_PHD"/>
</dbReference>
<dbReference type="InParanoid" id="B9S1P2"/>
<dbReference type="PANTHER" id="PTHR45838">
    <property type="entry name" value="HISTONE-LYSINE-N-METHYLTRANSFERASE 2 KMT2 FAMILY MEMBER"/>
    <property type="match status" value="1"/>
</dbReference>
<accession>B9S1P2</accession>
<reference evidence="13" key="1">
    <citation type="journal article" date="2010" name="Nat. Biotechnol.">
        <title>Draft genome sequence of the oilseed species Ricinus communis.</title>
        <authorList>
            <person name="Chan A.P."/>
            <person name="Crabtree J."/>
            <person name="Zhao Q."/>
            <person name="Lorenzi H."/>
            <person name="Orvis J."/>
            <person name="Puiu D."/>
            <person name="Melake-Berhan A."/>
            <person name="Jones K.M."/>
            <person name="Redman J."/>
            <person name="Chen G."/>
            <person name="Cahoon E.B."/>
            <person name="Gedil M."/>
            <person name="Stanke M."/>
            <person name="Haas B.J."/>
            <person name="Wortman J.R."/>
            <person name="Fraser-Liggett C.M."/>
            <person name="Ravel J."/>
            <person name="Rabinowicz P.D."/>
        </authorList>
    </citation>
    <scope>NUCLEOTIDE SEQUENCE [LARGE SCALE GENOMIC DNA]</scope>
    <source>
        <strain evidence="13">cv. Hale</strain>
    </source>
</reference>
<dbReference type="AlphaFoldDB" id="B9S1P2"/>
<dbReference type="GO" id="GO:0032259">
    <property type="term" value="P:methylation"/>
    <property type="evidence" value="ECO:0007669"/>
    <property type="project" value="UniProtKB-KW"/>
</dbReference>
<sequence length="1125" mass="124442">MSCKTPMLIASQLAKDHMASKVNAISFDQCGMLKGELPKNATFHTSQWKDVPRKLKRVCEVACAKQSADTSLKREYKLGQLGDNAANCFDGAVAAAASFKEQDMSNISSGCSTPAVTQASTEFTNVESSTVVGNSGCINNLVVDEGSGIDKCWSSDDAFESDRSADFHGSTCKKNLVYMGSHNTAVNKSSRSLLDEVKLMDSLTWKKGQNQKHNGITVHGKNNHSQEFDRGLKTGKRKREIIPKVSDAPLGTAAPMLHGKYPEYGGTADWPCLSENVQMVSAGQESSQTSGAHCVKANPKDGNCMQSVSKSLSRNRDLHRLYNAGDGEANPHNDINHDDNSCEVLEILGRKKFRSIHAADLSIQFQRQDCTQAVGEKAGKYDSLDRIKASSAQHLCHGKAKPVACGKYGEIVNGNLNGDVSKPAKIVSLDKVLKTAQKCSLPKICKPGLTSSKEIGTNFSWSNACFGKFSNLTKEKEHGRNVALLCKDMNVRTSLEKRSNSFANYDEQSADEVSMLEKSEGKNGRGCVILDTIAHAQSRSKYRETRKRSLYELTLKGKSSSPKMVSRKKNFKYVPKMKLGKTLRNSEKSHDNGSQKVDPKRCAREQKHLSITDMDSFCSVCRSSNKDEVNCLLECRRCSIRVHQACYGVSRVPKGHWYCRPCRTSAKDIVCVLCGYGGGAMTLALRSRTIVKGLLKAWNLEIESVAKNAISSPEILHHEMSMLHSSGPGPENRSYPVLRPVNIEPSTSTVCNKDVQNHLDILPNSLGHLSNLKVNNSITAGVLDSTVKQWVHMVCGLWTPGTRCPNVNTMSAFDVSGASCPRANVVCSICDRPGGSCIQCRVANCSIQFHPWCAHQKGLLQSEAEGVDNENVGFYGRCVLHATYPTIESACDSAIFEAGYPAEKEVSCARTEGYKGRKRDGFWHNTNSQSKGKSGCLVPQEQFDAWVHINGQKSCAQGILKLPMSEKEYDCRKEYTRYKQGKAWKHLVVYKSGIHALGLYTARFISRGEMVVEYVGEIVGLRVADKRENEYQSGRKLQYKSACYFFRIDKENIIDATHKGGIARFVNHSCLPNCVAKVISVRNDKKVVFFAERDIYPGEEITYDYHFNHEDEVQKFWKFSAVRII</sequence>
<feature type="domain" description="PHD-type" evidence="9">
    <location>
        <begin position="615"/>
        <end position="665"/>
    </location>
</feature>
<keyword evidence="12" id="KW-0489">Methyltransferase</keyword>
<feature type="domain" description="PHD-type" evidence="11">
    <location>
        <begin position="756"/>
        <end position="882"/>
    </location>
</feature>
<evidence type="ECO:0000313" key="12">
    <source>
        <dbReference type="EMBL" id="EEF42511.1"/>
    </source>
</evidence>
<dbReference type="eggNOG" id="KOG0954">
    <property type="taxonomic scope" value="Eukaryota"/>
</dbReference>
<evidence type="ECO:0000256" key="2">
    <source>
        <dbReference type="ARBA" id="ARBA00022771"/>
    </source>
</evidence>
<dbReference type="eggNOG" id="KOG0956">
    <property type="taxonomic scope" value="Eukaryota"/>
</dbReference>
<dbReference type="CDD" id="cd15571">
    <property type="entry name" value="ePHD"/>
    <property type="match status" value="1"/>
</dbReference>
<dbReference type="InterPro" id="IPR013083">
    <property type="entry name" value="Znf_RING/FYVE/PHD"/>
</dbReference>
<dbReference type="SUPFAM" id="SSF57903">
    <property type="entry name" value="FYVE/PHD zinc finger"/>
    <property type="match status" value="1"/>
</dbReference>
<dbReference type="GO" id="GO:0008270">
    <property type="term" value="F:zinc ion binding"/>
    <property type="evidence" value="ECO:0007669"/>
    <property type="project" value="UniProtKB-KW"/>
</dbReference>
<dbReference type="SMART" id="SM00249">
    <property type="entry name" value="PHD"/>
    <property type="match status" value="2"/>
</dbReference>
<dbReference type="GO" id="GO:0006325">
    <property type="term" value="P:chromatin organization"/>
    <property type="evidence" value="ECO:0007669"/>
    <property type="project" value="UniProtKB-KW"/>
</dbReference>
<dbReference type="Gene3D" id="2.170.270.10">
    <property type="entry name" value="SET domain"/>
    <property type="match status" value="1"/>
</dbReference>
<keyword evidence="2 7" id="KW-0863">Zinc-finger</keyword>
<dbReference type="PANTHER" id="PTHR45838:SF4">
    <property type="entry name" value="HISTONE-LYSINE N-METHYLTRANSFERASE TRITHORAX"/>
    <property type="match status" value="1"/>
</dbReference>
<dbReference type="Pfam" id="PF13831">
    <property type="entry name" value="PHD_2"/>
    <property type="match status" value="1"/>
</dbReference>
<evidence type="ECO:0000259" key="10">
    <source>
        <dbReference type="PROSITE" id="PS50280"/>
    </source>
</evidence>
<keyword evidence="4" id="KW-0156">Chromatin regulator</keyword>
<evidence type="ECO:0000256" key="1">
    <source>
        <dbReference type="ARBA" id="ARBA00022723"/>
    </source>
</evidence>
<evidence type="ECO:0000256" key="4">
    <source>
        <dbReference type="ARBA" id="ARBA00022853"/>
    </source>
</evidence>
<dbReference type="STRING" id="3988.B9S1P2"/>
<dbReference type="GO" id="GO:0008168">
    <property type="term" value="F:methyltransferase activity"/>
    <property type="evidence" value="ECO:0007669"/>
    <property type="project" value="UniProtKB-KW"/>
</dbReference>
<keyword evidence="12" id="KW-0808">Transferase</keyword>
<evidence type="ECO:0000256" key="5">
    <source>
        <dbReference type="ARBA" id="ARBA00023015"/>
    </source>
</evidence>
<evidence type="ECO:0000256" key="7">
    <source>
        <dbReference type="PROSITE-ProRule" id="PRU00146"/>
    </source>
</evidence>
<feature type="region of interest" description="Disordered" evidence="8">
    <location>
        <begin position="582"/>
        <end position="601"/>
    </location>
</feature>
<keyword evidence="1" id="KW-0479">Metal-binding</keyword>
<name>B9S1P2_RICCO</name>
<dbReference type="SUPFAM" id="SSF82199">
    <property type="entry name" value="SET domain"/>
    <property type="match status" value="1"/>
</dbReference>
<dbReference type="GO" id="GO:0005634">
    <property type="term" value="C:nucleus"/>
    <property type="evidence" value="ECO:0007669"/>
    <property type="project" value="UniProtKB-ARBA"/>
</dbReference>
<dbReference type="PROSITE" id="PS50280">
    <property type="entry name" value="SET"/>
    <property type="match status" value="1"/>
</dbReference>
<dbReference type="Pfam" id="PF00856">
    <property type="entry name" value="SET"/>
    <property type="match status" value="1"/>
</dbReference>
<keyword evidence="5" id="KW-0805">Transcription regulation</keyword>
<evidence type="ECO:0000259" key="9">
    <source>
        <dbReference type="PROSITE" id="PS50016"/>
    </source>
</evidence>